<keyword evidence="1" id="KW-1133">Transmembrane helix</keyword>
<sequence length="412" mass="48187">MSLYLLLMVANLDIGKKIQNYLLIDYLKFFLLPFRFVENLINFTSDINALWGKNKKQKIFHSIIRGILITAPILVIFLILFSSADLVFRKYLLNLININAETIYRSIIVVIITLVFVGAYSYIFKRSKSIFQTIKVIKKTFSFGIIEISVVLGLINLLFLIFILVQMTYLFGGEKNIIVHGFTYAQYARRGFFELITVAVISFLIIFIMEKYVFRKDENHTLQFKTLSGVLIILVILIMVSAFKRLLLYENAYGFTVLRLYSHIFIIWLAAVFILLLYKIFIDRRENIFIIYFLTSVILFLVFVNLLNPDAFIAKQNIQRYYSTGKLDVFYLTQLSDDAIPETIKVLDIPDEELRGPFANSMYGNWLYVLENKDYHNKWQSFNISRSRAIMILESKAKLLKQVKDLYIDSLD</sequence>
<name>X1L6Z3_9ZZZZ</name>
<keyword evidence="1" id="KW-0812">Transmembrane</keyword>
<feature type="transmembrane region" description="Helical" evidence="1">
    <location>
        <begin position="145"/>
        <end position="171"/>
    </location>
</feature>
<gene>
    <name evidence="2" type="ORF">S06H3_05616</name>
</gene>
<feature type="transmembrane region" description="Helical" evidence="1">
    <location>
        <begin position="63"/>
        <end position="83"/>
    </location>
</feature>
<accession>X1L6Z3</accession>
<feature type="transmembrane region" description="Helical" evidence="1">
    <location>
        <begin position="191"/>
        <end position="214"/>
    </location>
</feature>
<dbReference type="InterPro" id="IPR025291">
    <property type="entry name" value="DUF4153"/>
</dbReference>
<feature type="transmembrane region" description="Helical" evidence="1">
    <location>
        <begin position="103"/>
        <end position="124"/>
    </location>
</feature>
<feature type="transmembrane region" description="Helical" evidence="1">
    <location>
        <begin position="226"/>
        <end position="248"/>
    </location>
</feature>
<dbReference type="Pfam" id="PF13687">
    <property type="entry name" value="DUF4153"/>
    <property type="match status" value="1"/>
</dbReference>
<protein>
    <submittedName>
        <fullName evidence="2">Uncharacterized protein</fullName>
    </submittedName>
</protein>
<evidence type="ECO:0000256" key="1">
    <source>
        <dbReference type="SAM" id="Phobius"/>
    </source>
</evidence>
<keyword evidence="1" id="KW-0472">Membrane</keyword>
<dbReference type="EMBL" id="BARV01002098">
    <property type="protein sequence ID" value="GAH89923.1"/>
    <property type="molecule type" value="Genomic_DNA"/>
</dbReference>
<feature type="transmembrane region" description="Helical" evidence="1">
    <location>
        <begin position="288"/>
        <end position="307"/>
    </location>
</feature>
<evidence type="ECO:0000313" key="2">
    <source>
        <dbReference type="EMBL" id="GAH89923.1"/>
    </source>
</evidence>
<reference evidence="2" key="1">
    <citation type="journal article" date="2014" name="Front. Microbiol.">
        <title>High frequency of phylogenetically diverse reductive dehalogenase-homologous genes in deep subseafloor sedimentary metagenomes.</title>
        <authorList>
            <person name="Kawai M."/>
            <person name="Futagami T."/>
            <person name="Toyoda A."/>
            <person name="Takaki Y."/>
            <person name="Nishi S."/>
            <person name="Hori S."/>
            <person name="Arai W."/>
            <person name="Tsubouchi T."/>
            <person name="Morono Y."/>
            <person name="Uchiyama I."/>
            <person name="Ito T."/>
            <person name="Fujiyama A."/>
            <person name="Inagaki F."/>
            <person name="Takami H."/>
        </authorList>
    </citation>
    <scope>NUCLEOTIDE SEQUENCE</scope>
    <source>
        <strain evidence="2">Expedition CK06-06</strain>
    </source>
</reference>
<organism evidence="2">
    <name type="scientific">marine sediment metagenome</name>
    <dbReference type="NCBI Taxonomy" id="412755"/>
    <lineage>
        <taxon>unclassified sequences</taxon>
        <taxon>metagenomes</taxon>
        <taxon>ecological metagenomes</taxon>
    </lineage>
</organism>
<dbReference type="AlphaFoldDB" id="X1L6Z3"/>
<feature type="transmembrane region" description="Helical" evidence="1">
    <location>
        <begin position="260"/>
        <end position="281"/>
    </location>
</feature>
<proteinExistence type="predicted"/>
<comment type="caution">
    <text evidence="2">The sequence shown here is derived from an EMBL/GenBank/DDBJ whole genome shotgun (WGS) entry which is preliminary data.</text>
</comment>